<feature type="DNA-binding region" description="H-T-H motif" evidence="4">
    <location>
        <begin position="40"/>
        <end position="59"/>
    </location>
</feature>
<dbReference type="PANTHER" id="PTHR30055:SF234">
    <property type="entry name" value="HTH-TYPE TRANSCRIPTIONAL REGULATOR BETI"/>
    <property type="match status" value="1"/>
</dbReference>
<dbReference type="PROSITE" id="PS50977">
    <property type="entry name" value="HTH_TETR_2"/>
    <property type="match status" value="1"/>
</dbReference>
<keyword evidence="2 4" id="KW-0238">DNA-binding</keyword>
<evidence type="ECO:0000256" key="3">
    <source>
        <dbReference type="ARBA" id="ARBA00023163"/>
    </source>
</evidence>
<dbReference type="SUPFAM" id="SSF48498">
    <property type="entry name" value="Tetracyclin repressor-like, C-terminal domain"/>
    <property type="match status" value="1"/>
</dbReference>
<dbReference type="EMBL" id="DF968206">
    <property type="protein sequence ID" value="GAP46221.1"/>
    <property type="molecule type" value="Genomic_DNA"/>
</dbReference>
<feature type="domain" description="HTH tetR-type" evidence="5">
    <location>
        <begin position="17"/>
        <end position="77"/>
    </location>
</feature>
<dbReference type="InterPro" id="IPR049444">
    <property type="entry name" value="TetR_C_44"/>
</dbReference>
<evidence type="ECO:0000256" key="2">
    <source>
        <dbReference type="ARBA" id="ARBA00023125"/>
    </source>
</evidence>
<dbReference type="PRINTS" id="PR00455">
    <property type="entry name" value="HTHTETR"/>
</dbReference>
<proteinExistence type="predicted"/>
<dbReference type="SUPFAM" id="SSF46689">
    <property type="entry name" value="Homeodomain-like"/>
    <property type="match status" value="1"/>
</dbReference>
<dbReference type="RefSeq" id="WP_059415169.1">
    <property type="nucleotide sequence ID" value="NZ_DF968206.1"/>
</dbReference>
<dbReference type="GO" id="GO:0003700">
    <property type="term" value="F:DNA-binding transcription factor activity"/>
    <property type="evidence" value="ECO:0007669"/>
    <property type="project" value="TreeGrafter"/>
</dbReference>
<dbReference type="PATRIC" id="fig|146537.3.peg.1008"/>
<organism evidence="6 7">
    <name type="scientific">Streptomyces azureus</name>
    <dbReference type="NCBI Taxonomy" id="146537"/>
    <lineage>
        <taxon>Bacteria</taxon>
        <taxon>Bacillati</taxon>
        <taxon>Actinomycetota</taxon>
        <taxon>Actinomycetes</taxon>
        <taxon>Kitasatosporales</taxon>
        <taxon>Streptomycetaceae</taxon>
        <taxon>Streptomyces</taxon>
    </lineage>
</organism>
<dbReference type="PANTHER" id="PTHR30055">
    <property type="entry name" value="HTH-TYPE TRANSCRIPTIONAL REGULATOR RUTR"/>
    <property type="match status" value="1"/>
</dbReference>
<protein>
    <submittedName>
        <fullName evidence="6">Putative A-factor receptor protein</fullName>
    </submittedName>
</protein>
<keyword evidence="7" id="KW-1185">Reference proteome</keyword>
<evidence type="ECO:0000256" key="1">
    <source>
        <dbReference type="ARBA" id="ARBA00023015"/>
    </source>
</evidence>
<evidence type="ECO:0000256" key="4">
    <source>
        <dbReference type="PROSITE-ProRule" id="PRU00335"/>
    </source>
</evidence>
<sequence length="215" mass="24353">MAAEPARPLGRRERSKQRVRDRIYASALTLFAEQGYERTTIDQIAEHADVARGTFFNYFQRKEDLVTAWAEARKRRLELCMEESMKSGDDDVTVHLERCMAALAEFNESEREITATMLQAWVKAGRPLLEEPYAGQVFADIIEAGRRRGEVASDIDPMRVGNILRDSYLGLLYRWSQNPGGRAPLHIDLREVLRVVLTGVLSHSEHGRGTPAPQA</sequence>
<reference evidence="6" key="1">
    <citation type="journal article" date="2015" name="Genome Announc.">
        <title>Draft Genome Sequence of Thiostrepton-Producing Streptomyces azureus ATCC 14921.</title>
        <authorList>
            <person name="Sakihara K."/>
            <person name="Maeda J."/>
            <person name="Tashiro K."/>
            <person name="Fujino Y."/>
            <person name="Kuhara S."/>
            <person name="Ohshima T."/>
            <person name="Ogata S."/>
            <person name="Doi K."/>
        </authorList>
    </citation>
    <scope>NUCLEOTIDE SEQUENCE [LARGE SCALE GENOMIC DNA]</scope>
    <source>
        <strain evidence="6">ATCC14921</strain>
    </source>
</reference>
<accession>A0A0K8PE96</accession>
<evidence type="ECO:0000259" key="5">
    <source>
        <dbReference type="PROSITE" id="PS50977"/>
    </source>
</evidence>
<dbReference type="AlphaFoldDB" id="A0A0K8PE96"/>
<dbReference type="InterPro" id="IPR001647">
    <property type="entry name" value="HTH_TetR"/>
</dbReference>
<keyword evidence="3" id="KW-0804">Transcription</keyword>
<dbReference type="InterPro" id="IPR009057">
    <property type="entry name" value="Homeodomain-like_sf"/>
</dbReference>
<dbReference type="Pfam" id="PF21776">
    <property type="entry name" value="TetR_C_44"/>
    <property type="match status" value="1"/>
</dbReference>
<dbReference type="InterPro" id="IPR050109">
    <property type="entry name" value="HTH-type_TetR-like_transc_reg"/>
</dbReference>
<keyword evidence="1" id="KW-0805">Transcription regulation</keyword>
<dbReference type="InterPro" id="IPR036271">
    <property type="entry name" value="Tet_transcr_reg_TetR-rel_C_sf"/>
</dbReference>
<name>A0A0K8PE96_STRAJ</name>
<dbReference type="Proteomes" id="UP000053859">
    <property type="component" value="Unassembled WGS sequence"/>
</dbReference>
<keyword evidence="6" id="KW-0675">Receptor</keyword>
<dbReference type="Pfam" id="PF00440">
    <property type="entry name" value="TetR_N"/>
    <property type="match status" value="1"/>
</dbReference>
<evidence type="ECO:0000313" key="6">
    <source>
        <dbReference type="EMBL" id="GAP46221.1"/>
    </source>
</evidence>
<gene>
    <name evidence="6" type="ORF">SAZU_0958</name>
</gene>
<dbReference type="Gene3D" id="1.10.357.10">
    <property type="entry name" value="Tetracycline Repressor, domain 2"/>
    <property type="match status" value="1"/>
</dbReference>
<evidence type="ECO:0000313" key="7">
    <source>
        <dbReference type="Proteomes" id="UP000053859"/>
    </source>
</evidence>
<dbReference type="GO" id="GO:0000976">
    <property type="term" value="F:transcription cis-regulatory region binding"/>
    <property type="evidence" value="ECO:0007669"/>
    <property type="project" value="TreeGrafter"/>
</dbReference>